<dbReference type="PANTHER" id="PTHR43362">
    <property type="entry name" value="MANNITOL DEHYDROGENASE DSF1-RELATED"/>
    <property type="match status" value="1"/>
</dbReference>
<dbReference type="Proteomes" id="UP001156669">
    <property type="component" value="Unassembled WGS sequence"/>
</dbReference>
<organism evidence="5 6">
    <name type="scientific">Vibrio hyugaensis</name>
    <dbReference type="NCBI Taxonomy" id="1534743"/>
    <lineage>
        <taxon>Bacteria</taxon>
        <taxon>Pseudomonadati</taxon>
        <taxon>Pseudomonadota</taxon>
        <taxon>Gammaproteobacteria</taxon>
        <taxon>Vibrionales</taxon>
        <taxon>Vibrionaceae</taxon>
        <taxon>Vibrio</taxon>
    </lineage>
</organism>
<accession>A0ABQ5YAR9</accession>
<dbReference type="PANTHER" id="PTHR43362:SF1">
    <property type="entry name" value="MANNITOL DEHYDROGENASE 2-RELATED"/>
    <property type="match status" value="1"/>
</dbReference>
<evidence type="ECO:0000256" key="1">
    <source>
        <dbReference type="ARBA" id="ARBA00023002"/>
    </source>
</evidence>
<evidence type="ECO:0000313" key="5">
    <source>
        <dbReference type="EMBL" id="GLR06748.1"/>
    </source>
</evidence>
<name>A0ABQ5YAR9_9VIBR</name>
<keyword evidence="1" id="KW-0560">Oxidoreductase</keyword>
<keyword evidence="6" id="KW-1185">Reference proteome</keyword>
<dbReference type="InterPro" id="IPR013131">
    <property type="entry name" value="Mannitol_DH_N"/>
</dbReference>
<dbReference type="Pfam" id="PF01232">
    <property type="entry name" value="Mannitol_dh"/>
    <property type="match status" value="1"/>
</dbReference>
<evidence type="ECO:0000259" key="4">
    <source>
        <dbReference type="Pfam" id="PF08125"/>
    </source>
</evidence>
<reference evidence="6" key="1">
    <citation type="journal article" date="2019" name="Int. J. Syst. Evol. Microbiol.">
        <title>The Global Catalogue of Microorganisms (GCM) 10K type strain sequencing project: providing services to taxonomists for standard genome sequencing and annotation.</title>
        <authorList>
            <consortium name="The Broad Institute Genomics Platform"/>
            <consortium name="The Broad Institute Genome Sequencing Center for Infectious Disease"/>
            <person name="Wu L."/>
            <person name="Ma J."/>
        </authorList>
    </citation>
    <scope>NUCLEOTIDE SEQUENCE [LARGE SCALE GENOMIC DNA]</scope>
    <source>
        <strain evidence="6">NBRC 110633</strain>
    </source>
</reference>
<sequence length="484" mass="54639">MSKINIKPCITNKPKIIHIGLGAFHRAHQALYTSELIDKEKTLWSISSINLFGSVELIKELRQQDNVYAVLERGSNREQVKISKSITHSLHPLLDGREKVLETLADVNTAIVSLTITEKGYCIEPSSGTLDTNNPLIQDDLKSAQSPKSAIGYIVEALRLRKERQRPPFTVMSCDNIQSNGDVARKAILGYAKLVDSELYEWIQDHVTFPNTMVDRIVPAVTPETLAYIESKLGYADHCAIACEPFRQWVIEDNFVNGRPNWNEVGAEFVEDVIPYEQMKLRMLNGSHSFLSYLGYLSGYKYISEVIDDKEFLKATLDFMLAEQAPTLNLPSEVNIEQYAKLLIERFSNNKLQHATSQIATDGSHKLPPRFCESLIYNRSKRIQTHWLELGIAAWMNYVIGTDDDGNSIEVNDPLSPIFDSIKSDCKSSRDSALALINLECIFNESITNDTELVNNIIEKFISIQESGAKATLYRMANKIDLNQ</sequence>
<evidence type="ECO:0000313" key="6">
    <source>
        <dbReference type="Proteomes" id="UP001156669"/>
    </source>
</evidence>
<evidence type="ECO:0000259" key="3">
    <source>
        <dbReference type="Pfam" id="PF01232"/>
    </source>
</evidence>
<feature type="domain" description="Mannitol dehydrogenase N-terminal" evidence="3">
    <location>
        <begin position="15"/>
        <end position="263"/>
    </location>
</feature>
<dbReference type="Gene3D" id="3.40.50.720">
    <property type="entry name" value="NAD(P)-binding Rossmann-like Domain"/>
    <property type="match status" value="1"/>
</dbReference>
<dbReference type="Gene3D" id="1.10.1040.10">
    <property type="entry name" value="N-(1-d-carboxylethyl)-l-norvaline Dehydrogenase, domain 2"/>
    <property type="match status" value="1"/>
</dbReference>
<dbReference type="Pfam" id="PF08125">
    <property type="entry name" value="Mannitol_dh_C"/>
    <property type="match status" value="1"/>
</dbReference>
<keyword evidence="2" id="KW-0520">NAD</keyword>
<dbReference type="PROSITE" id="PS00974">
    <property type="entry name" value="MANNITOL_DHGENASE"/>
    <property type="match status" value="1"/>
</dbReference>
<dbReference type="SUPFAM" id="SSF51735">
    <property type="entry name" value="NAD(P)-binding Rossmann-fold domains"/>
    <property type="match status" value="1"/>
</dbReference>
<dbReference type="EMBL" id="BSOE01000058">
    <property type="protein sequence ID" value="GLR06748.1"/>
    <property type="molecule type" value="Genomic_DNA"/>
</dbReference>
<dbReference type="InterPro" id="IPR013328">
    <property type="entry name" value="6PGD_dom2"/>
</dbReference>
<protein>
    <submittedName>
        <fullName evidence="5">D-mannonate oxidoreductase</fullName>
    </submittedName>
</protein>
<dbReference type="InterPro" id="IPR000669">
    <property type="entry name" value="Mannitol_DH"/>
</dbReference>
<dbReference type="RefSeq" id="WP_045396639.1">
    <property type="nucleotide sequence ID" value="NZ_BBLD01000008.1"/>
</dbReference>
<dbReference type="PRINTS" id="PR00084">
    <property type="entry name" value="MTLDHDRGNASE"/>
</dbReference>
<dbReference type="InterPro" id="IPR050988">
    <property type="entry name" value="Mannitol_DH/Oxidoreductase"/>
</dbReference>
<dbReference type="InterPro" id="IPR008927">
    <property type="entry name" value="6-PGluconate_DH-like_C_sf"/>
</dbReference>
<gene>
    <name evidence="5" type="ORF">GCM10007906_43360</name>
</gene>
<dbReference type="InterPro" id="IPR013118">
    <property type="entry name" value="Mannitol_DH_C"/>
</dbReference>
<dbReference type="InterPro" id="IPR036291">
    <property type="entry name" value="NAD(P)-bd_dom_sf"/>
</dbReference>
<proteinExistence type="predicted"/>
<evidence type="ECO:0000256" key="2">
    <source>
        <dbReference type="ARBA" id="ARBA00023027"/>
    </source>
</evidence>
<dbReference type="InterPro" id="IPR023027">
    <property type="entry name" value="Mannitol_DH_CS"/>
</dbReference>
<feature type="domain" description="Mannitol dehydrogenase C-terminal" evidence="4">
    <location>
        <begin position="272"/>
        <end position="463"/>
    </location>
</feature>
<comment type="caution">
    <text evidence="5">The sequence shown here is derived from an EMBL/GenBank/DDBJ whole genome shotgun (WGS) entry which is preliminary data.</text>
</comment>
<dbReference type="SUPFAM" id="SSF48179">
    <property type="entry name" value="6-phosphogluconate dehydrogenase C-terminal domain-like"/>
    <property type="match status" value="1"/>
</dbReference>